<dbReference type="EC" id="3.4.21.-" evidence="7"/>
<name>H8KKX3_SOLCM</name>
<evidence type="ECO:0000256" key="6">
    <source>
        <dbReference type="ARBA" id="ARBA00022825"/>
    </source>
</evidence>
<evidence type="ECO:0000256" key="1">
    <source>
        <dbReference type="ARBA" id="ARBA00004496"/>
    </source>
</evidence>
<dbReference type="eggNOG" id="COG0793">
    <property type="taxonomic scope" value="Bacteria"/>
</dbReference>
<protein>
    <recommendedName>
        <fullName evidence="7">Tricorn protease homolog</fullName>
        <ecNumber evidence="7">3.4.21.-</ecNumber>
    </recommendedName>
</protein>
<feature type="site" description="Transition state stabilizer; via amide nitrogen" evidence="9">
    <location>
        <position position="988"/>
    </location>
</feature>
<evidence type="ECO:0000313" key="15">
    <source>
        <dbReference type="Proteomes" id="UP000007590"/>
    </source>
</evidence>
<dbReference type="Pfam" id="PF26550">
    <property type="entry name" value="Tricorn_2nd"/>
    <property type="match status" value="1"/>
</dbReference>
<dbReference type="Gene3D" id="3.90.226.10">
    <property type="entry name" value="2-enoyl-CoA Hydratase, Chain A, domain 1"/>
    <property type="match status" value="1"/>
</dbReference>
<dbReference type="Proteomes" id="UP000007590">
    <property type="component" value="Chromosome"/>
</dbReference>
<dbReference type="Gene3D" id="2.120.10.30">
    <property type="entry name" value="TolB, C-terminal domain"/>
    <property type="match status" value="2"/>
</dbReference>
<evidence type="ECO:0000256" key="8">
    <source>
        <dbReference type="PIRSR" id="PIRSR036421-1"/>
    </source>
</evidence>
<keyword evidence="4 7" id="KW-0645">Protease</keyword>
<proteinExistence type="inferred from homology"/>
<dbReference type="InterPro" id="IPR012393">
    <property type="entry name" value="Tricorn_protease"/>
</dbReference>
<dbReference type="Pfam" id="PF03572">
    <property type="entry name" value="Peptidase_S41"/>
    <property type="match status" value="1"/>
</dbReference>
<sequence length="1085" mass="122076">MKKIIGALCLLGLFEGAQAQDNPLWLRYPAISPDGKTIVFSFKGDLYRMSSGGGQAIPLTLHEAHDFMPVWSHDGKSIAFASDRYGNFDVFIMPAEGGEAKRLTYHSSNDLPSDFSADDKTVLFSSVRQDMFTSAQFPYGRMPELYAVPAVGGKTSMVSSNSMELARYSKDGKKIVYQDYKGYEDQWRKHHTSAVTKDIWVYNTEAKSYNKLTSFIGEDRNPVFGPNDEVFYLSEESGTINVHQMPVTGGNSTMITSFEKNPVRFLTISNDNQLCYTYNGEIYTQKSGGQPQKLLVRIMTDGRNNTEKVLPVASGATEMALSPNGKEIAFVFRGEIFVSSVEGGVTKRITNTPTQERSVSFSPDGRTLLFAAERNGSWDVYKTSIQRKDEAYFYSSTLLNEEPVVATKEKDEFQPAFSPDGKEVAFLEDRTVLRVMNLASKSIRTLLTDDSNYSYSDGDQYYTWSPDSKWILASYNQPNQYFNSDVALISADGKQKIVNLTPSGYNEGSPRWMMGGKMMIYFADRDGMKNHASWGAQSDIYGLFFTQEAFDRFKLNKSDFTLVKEQEDKEKKDAKKEDATSKDKKTDDKSVKPEDKSIKIELDGIEDRRLRLTINSSNLSDAVMSPDGEKLYYLSRFEKGYDLWVTEPRTKDTKVLAKLDGGPAGIEITNDGKSLFVVSNGRITKVDAESGKTTPVGINGEMMLNAYEERSYIFNHAWRQVKEKFYVTNLHNVDWDYYGKEYGRFLPYINNNYDFSEMMSEMLGELNASHTGCRYFPQADGGDKTAVLGLLYDESFTGNGLKVSEVLLKGPFNTAKSKVKAGAIIEKIDGEAITANDDYNKLLNRKAGKLTLISFYDPSNGARWEESIKPLSLGEQNELLYTRWVENRRKEVEKLSGGKVGYVHVRGMNDESFRTVYEDVLGKNSQKESLIVDTRFNGGGWLHDDLVTLLSGKKYIDIYPREKHRGQEPFRKWTKPSVVLMGEGNYSDAHMFPYSYRANGIGKLIGMPVPGTGTAVWWETQIDPTLVFGIPQVGMLDMNGKYLENNQLEPDVKVANDPSVLDTGKDQQLEKAVEELLKGTLKAQK</sequence>
<dbReference type="Gene3D" id="2.120.10.60">
    <property type="entry name" value="Tricorn protease N-terminal domain"/>
    <property type="match status" value="2"/>
</dbReference>
<dbReference type="AlphaFoldDB" id="H8KKX3"/>
<evidence type="ECO:0000259" key="12">
    <source>
        <dbReference type="Pfam" id="PF03572"/>
    </source>
</evidence>
<dbReference type="RefSeq" id="WP_014682013.1">
    <property type="nucleotide sequence ID" value="NC_017770.1"/>
</dbReference>
<evidence type="ECO:0000256" key="9">
    <source>
        <dbReference type="PIRSR" id="PIRSR036421-3"/>
    </source>
</evidence>
<dbReference type="Gene3D" id="3.30.750.44">
    <property type="match status" value="1"/>
</dbReference>
<evidence type="ECO:0000256" key="11">
    <source>
        <dbReference type="SAM" id="SignalP"/>
    </source>
</evidence>
<evidence type="ECO:0000256" key="3">
    <source>
        <dbReference type="ARBA" id="ARBA00022490"/>
    </source>
</evidence>
<dbReference type="EMBL" id="CP003349">
    <property type="protein sequence ID" value="AFD08790.1"/>
    <property type="molecule type" value="Genomic_DNA"/>
</dbReference>
<keyword evidence="6 7" id="KW-0720">Serine protease</keyword>
<keyword evidence="15" id="KW-1185">Reference proteome</keyword>
<reference evidence="14" key="1">
    <citation type="submission" date="2012-02" db="EMBL/GenBank/DDBJ databases">
        <title>The complete genome of Solitalea canadensis DSM 3403.</title>
        <authorList>
            <consortium name="US DOE Joint Genome Institute (JGI-PGF)"/>
            <person name="Lucas S."/>
            <person name="Copeland A."/>
            <person name="Lapidus A."/>
            <person name="Glavina del Rio T."/>
            <person name="Dalin E."/>
            <person name="Tice H."/>
            <person name="Bruce D."/>
            <person name="Goodwin L."/>
            <person name="Pitluck S."/>
            <person name="Peters L."/>
            <person name="Ovchinnikova G."/>
            <person name="Lu M."/>
            <person name="Kyrpides N."/>
            <person name="Mavromatis K."/>
            <person name="Ivanova N."/>
            <person name="Brettin T."/>
            <person name="Detter J.C."/>
            <person name="Han C."/>
            <person name="Larimer F."/>
            <person name="Land M."/>
            <person name="Hauser L."/>
            <person name="Markowitz V."/>
            <person name="Cheng J.-F."/>
            <person name="Hugenholtz P."/>
            <person name="Woyke T."/>
            <person name="Wu D."/>
            <person name="Spring S."/>
            <person name="Schroeder M."/>
            <person name="Kopitz M."/>
            <person name="Brambilla E."/>
            <person name="Klenk H.-P."/>
            <person name="Eisen J.A."/>
        </authorList>
    </citation>
    <scope>NUCLEOTIDE SEQUENCE</scope>
    <source>
        <strain evidence="14">DSM 3403</strain>
    </source>
</reference>
<evidence type="ECO:0000313" key="14">
    <source>
        <dbReference type="EMBL" id="AFD08790.1"/>
    </source>
</evidence>
<dbReference type="GO" id="GO:0005737">
    <property type="term" value="C:cytoplasm"/>
    <property type="evidence" value="ECO:0007669"/>
    <property type="project" value="UniProtKB-SubCell"/>
</dbReference>
<feature type="active site" description="Charge relay system" evidence="8">
    <location>
        <position position="770"/>
    </location>
</feature>
<evidence type="ECO:0000256" key="7">
    <source>
        <dbReference type="PIRNR" id="PIRNR036421"/>
    </source>
</evidence>
<feature type="chain" id="PRO_5003613135" description="Tricorn protease homolog" evidence="11">
    <location>
        <begin position="20"/>
        <end position="1085"/>
    </location>
</feature>
<dbReference type="InterPro" id="IPR029045">
    <property type="entry name" value="ClpP/crotonase-like_dom_sf"/>
</dbReference>
<feature type="active site" description="Charge relay system" evidence="8">
    <location>
        <position position="1044"/>
    </location>
</feature>
<dbReference type="KEGG" id="scn:Solca_3790"/>
<evidence type="ECO:0000259" key="13">
    <source>
        <dbReference type="Pfam" id="PF14684"/>
    </source>
</evidence>
<comment type="similarity">
    <text evidence="2 7">Belongs to the peptidase S41B family.</text>
</comment>
<keyword evidence="5 7" id="KW-0378">Hydrolase</keyword>
<dbReference type="SUPFAM" id="SSF82171">
    <property type="entry name" value="DPP6 N-terminal domain-like"/>
    <property type="match status" value="3"/>
</dbReference>
<keyword evidence="11" id="KW-0732">Signal</keyword>
<dbReference type="SUPFAM" id="SSF50156">
    <property type="entry name" value="PDZ domain-like"/>
    <property type="match status" value="1"/>
</dbReference>
<feature type="signal peptide" evidence="11">
    <location>
        <begin position="1"/>
        <end position="19"/>
    </location>
</feature>
<feature type="domain" description="Tail specific protease" evidence="12">
    <location>
        <begin position="899"/>
        <end position="1054"/>
    </location>
</feature>
<keyword evidence="3 7" id="KW-0963">Cytoplasm</keyword>
<organism evidence="14 15">
    <name type="scientific">Solitalea canadensis (strain ATCC 29591 / DSM 3403 / JCM 21819 / LMG 8368 / NBRC 15130 / NCIMB 12057 / USAM 9D)</name>
    <name type="common">Flexibacter canadensis</name>
    <dbReference type="NCBI Taxonomy" id="929556"/>
    <lineage>
        <taxon>Bacteria</taxon>
        <taxon>Pseudomonadati</taxon>
        <taxon>Bacteroidota</taxon>
        <taxon>Sphingobacteriia</taxon>
        <taxon>Sphingobacteriales</taxon>
        <taxon>Sphingobacteriaceae</taxon>
        <taxon>Solitalea</taxon>
    </lineage>
</organism>
<dbReference type="HOGENOM" id="CLU_005503_0_0_10"/>
<dbReference type="SUPFAM" id="SSF52096">
    <property type="entry name" value="ClpP/crotonase"/>
    <property type="match status" value="1"/>
</dbReference>
<dbReference type="InterPro" id="IPR028204">
    <property type="entry name" value="Tricorn_C1"/>
</dbReference>
<feature type="active site" description="Nucleophile" evidence="8">
    <location>
        <position position="987"/>
    </location>
</feature>
<dbReference type="InterPro" id="IPR005151">
    <property type="entry name" value="Tail-specific_protease"/>
</dbReference>
<feature type="domain" description="Tricorn protease C1" evidence="13">
    <location>
        <begin position="707"/>
        <end position="764"/>
    </location>
</feature>
<dbReference type="InterPro" id="IPR011042">
    <property type="entry name" value="6-blade_b-propeller_TolB-like"/>
</dbReference>
<evidence type="ECO:0000256" key="10">
    <source>
        <dbReference type="SAM" id="MobiDB-lite"/>
    </source>
</evidence>
<dbReference type="CDD" id="cd07562">
    <property type="entry name" value="Peptidase_S41_TRI"/>
    <property type="match status" value="1"/>
</dbReference>
<dbReference type="PANTHER" id="PTHR43253">
    <property type="entry name" value="TRICORN PROTEASE HOMOLOG 2-RELATED"/>
    <property type="match status" value="1"/>
</dbReference>
<feature type="region of interest" description="Disordered" evidence="10">
    <location>
        <begin position="566"/>
        <end position="593"/>
    </location>
</feature>
<dbReference type="Pfam" id="PF26549">
    <property type="entry name" value="Tricorn_N"/>
    <property type="match status" value="1"/>
</dbReference>
<dbReference type="PANTHER" id="PTHR43253:SF1">
    <property type="entry name" value="TRICORN PROTEASE HOMOLOG 2-RELATED"/>
    <property type="match status" value="1"/>
</dbReference>
<dbReference type="OrthoDB" id="9815657at2"/>
<dbReference type="PIRSF" id="PIRSF036421">
    <property type="entry name" value="Tricorn_protease"/>
    <property type="match status" value="1"/>
</dbReference>
<dbReference type="Pfam" id="PF14684">
    <property type="entry name" value="Tricorn_C1"/>
    <property type="match status" value="1"/>
</dbReference>
<evidence type="ECO:0000256" key="5">
    <source>
        <dbReference type="ARBA" id="ARBA00022801"/>
    </source>
</evidence>
<gene>
    <name evidence="14" type="ordered locus">Solca_3790</name>
</gene>
<dbReference type="STRING" id="929556.Solca_3790"/>
<accession>H8KKX3</accession>
<dbReference type="GO" id="GO:0008236">
    <property type="term" value="F:serine-type peptidase activity"/>
    <property type="evidence" value="ECO:0007669"/>
    <property type="project" value="UniProtKB-UniRule"/>
</dbReference>
<evidence type="ECO:0000256" key="4">
    <source>
        <dbReference type="ARBA" id="ARBA00022670"/>
    </source>
</evidence>
<dbReference type="eggNOG" id="COG4946">
    <property type="taxonomic scope" value="Bacteria"/>
</dbReference>
<dbReference type="GO" id="GO:0006508">
    <property type="term" value="P:proteolysis"/>
    <property type="evidence" value="ECO:0007669"/>
    <property type="project" value="UniProtKB-UniRule"/>
</dbReference>
<comment type="subcellular location">
    <subcellularLocation>
        <location evidence="1 7">Cytoplasm</location>
    </subcellularLocation>
</comment>
<comment type="function">
    <text evidence="7">Degrades oligopeptides.</text>
</comment>
<evidence type="ECO:0000256" key="2">
    <source>
        <dbReference type="ARBA" id="ARBA00008524"/>
    </source>
</evidence>
<dbReference type="InterPro" id="IPR036034">
    <property type="entry name" value="PDZ_sf"/>
</dbReference>